<evidence type="ECO:0000313" key="3">
    <source>
        <dbReference type="EMBL" id="TMP60772.1"/>
    </source>
</evidence>
<gene>
    <name evidence="3" type="ORF">CWB96_06145</name>
    <name evidence="2" type="ORF">CWB97_06520</name>
</gene>
<dbReference type="PROSITE" id="PS51257">
    <property type="entry name" value="PROKAR_LIPOPROTEIN"/>
    <property type="match status" value="1"/>
</dbReference>
<dbReference type="Proteomes" id="UP000307706">
    <property type="component" value="Unassembled WGS sequence"/>
</dbReference>
<evidence type="ECO:0000313" key="2">
    <source>
        <dbReference type="EMBL" id="TMP44333.1"/>
    </source>
</evidence>
<comment type="caution">
    <text evidence="3">The sequence shown here is derived from an EMBL/GenBank/DDBJ whole genome shotgun (WGS) entry which is preliminary data.</text>
</comment>
<feature type="signal peptide" evidence="1">
    <location>
        <begin position="1"/>
        <end position="26"/>
    </location>
</feature>
<keyword evidence="1" id="KW-0732">Signal</keyword>
<dbReference type="OrthoDB" id="6314066at2"/>
<keyword evidence="4" id="KW-1185">Reference proteome</keyword>
<dbReference type="EMBL" id="PNCL01000022">
    <property type="protein sequence ID" value="TMP60772.1"/>
    <property type="molecule type" value="Genomic_DNA"/>
</dbReference>
<dbReference type="RefSeq" id="WP_138595903.1">
    <property type="nucleotide sequence ID" value="NZ_PNCK01000022.1"/>
</dbReference>
<evidence type="ECO:0000313" key="5">
    <source>
        <dbReference type="Proteomes" id="UP000307706"/>
    </source>
</evidence>
<feature type="chain" id="PRO_5024425224" description="Lipoprotein" evidence="1">
    <location>
        <begin position="27"/>
        <end position="76"/>
    </location>
</feature>
<dbReference type="Proteomes" id="UP000305730">
    <property type="component" value="Unassembled WGS sequence"/>
</dbReference>
<proteinExistence type="predicted"/>
<protein>
    <recommendedName>
        <fullName evidence="6">Lipoprotein</fullName>
    </recommendedName>
</protein>
<evidence type="ECO:0000313" key="4">
    <source>
        <dbReference type="Proteomes" id="UP000305730"/>
    </source>
</evidence>
<dbReference type="AlphaFoldDB" id="A0A5S3XRX8"/>
<sequence>MKMITKKPLMAVAMLLLSVSATSAIAAACSSNCAQWAAQKRSQICAAQNGGSACGSSVPLYNYLYRQCQQGNCNAS</sequence>
<reference evidence="5" key="2">
    <citation type="submission" date="2019-06" db="EMBL/GenBank/DDBJ databases">
        <title>Co-occurence of chitin degradation, pigmentation and bioactivity in marine Pseudoalteromonas.</title>
        <authorList>
            <person name="Sonnenschein E.C."/>
            <person name="Bech P.K."/>
        </authorList>
    </citation>
    <scope>NUCLEOTIDE SEQUENCE [LARGE SCALE GENOMIC DNA]</scope>
    <source>
        <strain evidence="5">S2231</strain>
    </source>
</reference>
<dbReference type="EMBL" id="PNCK01000022">
    <property type="protein sequence ID" value="TMP44333.1"/>
    <property type="molecule type" value="Genomic_DNA"/>
</dbReference>
<name>A0A5S3XRX8_9GAMM</name>
<organism evidence="3 5">
    <name type="scientific">Pseudoalteromonas citrea</name>
    <dbReference type="NCBI Taxonomy" id="43655"/>
    <lineage>
        <taxon>Bacteria</taxon>
        <taxon>Pseudomonadati</taxon>
        <taxon>Pseudomonadota</taxon>
        <taxon>Gammaproteobacteria</taxon>
        <taxon>Alteromonadales</taxon>
        <taxon>Pseudoalteromonadaceae</taxon>
        <taxon>Pseudoalteromonas</taxon>
    </lineage>
</organism>
<reference evidence="3" key="3">
    <citation type="submission" date="2019-09" db="EMBL/GenBank/DDBJ databases">
        <title>Co-occurence of chitin degradation, pigmentation and bioactivity in marine Pseudoalteromonas.</title>
        <authorList>
            <person name="Sonnenschein E.C."/>
            <person name="Bech P.K."/>
        </authorList>
    </citation>
    <scope>NUCLEOTIDE SEQUENCE</scope>
    <source>
        <strain evidence="3">S2231</strain>
        <strain evidence="2 4">S2233</strain>
    </source>
</reference>
<evidence type="ECO:0000256" key="1">
    <source>
        <dbReference type="SAM" id="SignalP"/>
    </source>
</evidence>
<accession>A0A5S3XRX8</accession>
<evidence type="ECO:0008006" key="6">
    <source>
        <dbReference type="Google" id="ProtNLM"/>
    </source>
</evidence>
<reference evidence="3 5" key="1">
    <citation type="submission" date="2017-12" db="EMBL/GenBank/DDBJ databases">
        <authorList>
            <person name="Paulsen S."/>
            <person name="Gram L.K."/>
        </authorList>
    </citation>
    <scope>NUCLEOTIDE SEQUENCE [LARGE SCALE GENOMIC DNA]</scope>
    <source>
        <strain evidence="3 5">S2231</strain>
        <strain evidence="2">S2233</strain>
    </source>
</reference>